<feature type="compositionally biased region" description="Polar residues" evidence="1">
    <location>
        <begin position="51"/>
        <end position="61"/>
    </location>
</feature>
<feature type="region of interest" description="Disordered" evidence="1">
    <location>
        <begin position="42"/>
        <end position="121"/>
    </location>
</feature>
<protein>
    <submittedName>
        <fullName evidence="2">Uncharacterized protein</fullName>
    </submittedName>
</protein>
<dbReference type="RefSeq" id="WP_277898871.1">
    <property type="nucleotide sequence ID" value="NZ_JAPMUA010000001.1"/>
</dbReference>
<evidence type="ECO:0000313" key="3">
    <source>
        <dbReference type="Proteomes" id="UP001153642"/>
    </source>
</evidence>
<dbReference type="Proteomes" id="UP001153642">
    <property type="component" value="Unassembled WGS sequence"/>
</dbReference>
<sequence>MKKLFFTLIGIGVLAIVGYSIFQNKTEWSSTETLEGYDKEAAAKETPVETFKNTNTQQSAPANGLNPAHGQPGHRCDIAVGAPLTSPQGGAMLNTSATLNPAHGQPGHRCDVAVGAPLPNS</sequence>
<name>A0ABT6FP40_9FLAO</name>
<feature type="compositionally biased region" description="Polar residues" evidence="1">
    <location>
        <begin position="85"/>
        <end position="99"/>
    </location>
</feature>
<comment type="caution">
    <text evidence="2">The sequence shown here is derived from an EMBL/GenBank/DDBJ whole genome shotgun (WGS) entry which is preliminary data.</text>
</comment>
<dbReference type="EMBL" id="JAPMUA010000001">
    <property type="protein sequence ID" value="MDG3585026.1"/>
    <property type="molecule type" value="Genomic_DNA"/>
</dbReference>
<organism evidence="2 3">
    <name type="scientific">Galbibacter pacificus</name>
    <dbReference type="NCBI Taxonomy" id="2996052"/>
    <lineage>
        <taxon>Bacteria</taxon>
        <taxon>Pseudomonadati</taxon>
        <taxon>Bacteroidota</taxon>
        <taxon>Flavobacteriia</taxon>
        <taxon>Flavobacteriales</taxon>
        <taxon>Flavobacteriaceae</taxon>
        <taxon>Galbibacter</taxon>
    </lineage>
</organism>
<proteinExistence type="predicted"/>
<evidence type="ECO:0000313" key="2">
    <source>
        <dbReference type="EMBL" id="MDG3585026.1"/>
    </source>
</evidence>
<keyword evidence="3" id="KW-1185">Reference proteome</keyword>
<gene>
    <name evidence="2" type="ORF">OSR52_04025</name>
</gene>
<reference evidence="2" key="1">
    <citation type="submission" date="2022-11" db="EMBL/GenBank/DDBJ databases">
        <title>High-quality draft genome sequence of Galbibacter sp. strain CMA-7.</title>
        <authorList>
            <person name="Wei L."/>
            <person name="Dong C."/>
            <person name="Shao Z."/>
        </authorList>
    </citation>
    <scope>NUCLEOTIDE SEQUENCE</scope>
    <source>
        <strain evidence="2">CMA-7</strain>
    </source>
</reference>
<evidence type="ECO:0000256" key="1">
    <source>
        <dbReference type="SAM" id="MobiDB-lite"/>
    </source>
</evidence>
<accession>A0ABT6FP40</accession>